<dbReference type="AlphaFoldDB" id="A0A7G7GFB7"/>
<keyword evidence="2" id="KW-0540">Nuclease</keyword>
<dbReference type="CDD" id="cd00085">
    <property type="entry name" value="HNHc"/>
    <property type="match status" value="1"/>
</dbReference>
<dbReference type="GO" id="GO:0003676">
    <property type="term" value="F:nucleic acid binding"/>
    <property type="evidence" value="ECO:0007669"/>
    <property type="project" value="InterPro"/>
</dbReference>
<sequence>MFPNYQNGQCSCGCGAALLGRRKRWATDDCSQFALAVWAIIDGQVGKFEYFVAKYNGRKCAVCRSRRDLKVDHIVPVKHGGGGCWLSNYQLLCHSCHVQKTNKDFGWKQKDSEALSG</sequence>
<dbReference type="InterPro" id="IPR003615">
    <property type="entry name" value="HNH_nuc"/>
</dbReference>
<dbReference type="Gene3D" id="1.10.30.50">
    <property type="match status" value="1"/>
</dbReference>
<dbReference type="GO" id="GO:0004519">
    <property type="term" value="F:endonuclease activity"/>
    <property type="evidence" value="ECO:0007669"/>
    <property type="project" value="UniProtKB-KW"/>
</dbReference>
<dbReference type="InterPro" id="IPR002711">
    <property type="entry name" value="HNH"/>
</dbReference>
<dbReference type="SMART" id="SM00507">
    <property type="entry name" value="HNHc"/>
    <property type="match status" value="1"/>
</dbReference>
<dbReference type="EMBL" id="CP055156">
    <property type="protein sequence ID" value="QNF35851.1"/>
    <property type="molecule type" value="Genomic_DNA"/>
</dbReference>
<organism evidence="2 3">
    <name type="scientific">Adhaeribacter swui</name>
    <dbReference type="NCBI Taxonomy" id="2086471"/>
    <lineage>
        <taxon>Bacteria</taxon>
        <taxon>Pseudomonadati</taxon>
        <taxon>Bacteroidota</taxon>
        <taxon>Cytophagia</taxon>
        <taxon>Cytophagales</taxon>
        <taxon>Hymenobacteraceae</taxon>
        <taxon>Adhaeribacter</taxon>
    </lineage>
</organism>
<reference evidence="2 3" key="1">
    <citation type="journal article" date="2018" name="Int. J. Syst. Evol. Microbiol.">
        <title>Adhaeribacter swui sp. nov., isolated from wet mud.</title>
        <authorList>
            <person name="Kim D.U."/>
            <person name="Kim K.W."/>
            <person name="Kang M.S."/>
            <person name="Kim J.Y."/>
            <person name="Jang J.H."/>
            <person name="Kim M.K."/>
        </authorList>
    </citation>
    <scope>NUCLEOTIDE SEQUENCE [LARGE SCALE GENOMIC DNA]</scope>
    <source>
        <strain evidence="2 3">KCTC 52873</strain>
    </source>
</reference>
<evidence type="ECO:0000313" key="3">
    <source>
        <dbReference type="Proteomes" id="UP000515237"/>
    </source>
</evidence>
<accession>A0A7G7GFB7</accession>
<dbReference type="GO" id="GO:0008270">
    <property type="term" value="F:zinc ion binding"/>
    <property type="evidence" value="ECO:0007669"/>
    <property type="project" value="InterPro"/>
</dbReference>
<protein>
    <submittedName>
        <fullName evidence="2">HNH endonuclease</fullName>
    </submittedName>
</protein>
<dbReference type="Pfam" id="PF01844">
    <property type="entry name" value="HNH"/>
    <property type="match status" value="1"/>
</dbReference>
<feature type="domain" description="HNH nuclease" evidence="1">
    <location>
        <begin position="46"/>
        <end position="98"/>
    </location>
</feature>
<name>A0A7G7GFB7_9BACT</name>
<gene>
    <name evidence="2" type="ORF">HUW51_14930</name>
</gene>
<keyword evidence="3" id="KW-1185">Reference proteome</keyword>
<evidence type="ECO:0000259" key="1">
    <source>
        <dbReference type="SMART" id="SM00507"/>
    </source>
</evidence>
<proteinExistence type="predicted"/>
<keyword evidence="2" id="KW-0378">Hydrolase</keyword>
<keyword evidence="2" id="KW-0255">Endonuclease</keyword>
<dbReference type="Proteomes" id="UP000515237">
    <property type="component" value="Chromosome"/>
</dbReference>
<evidence type="ECO:0000313" key="2">
    <source>
        <dbReference type="EMBL" id="QNF35851.1"/>
    </source>
</evidence>
<dbReference type="KEGG" id="aswu:HUW51_14930"/>